<dbReference type="CDD" id="cd05403">
    <property type="entry name" value="NT_KNTase_like"/>
    <property type="match status" value="1"/>
</dbReference>
<dbReference type="PANTHER" id="PTHR33571:SF14">
    <property type="entry name" value="PROTEIN ADENYLYLTRANSFERASE MJ0435-RELATED"/>
    <property type="match status" value="1"/>
</dbReference>
<evidence type="ECO:0000256" key="6">
    <source>
        <dbReference type="ARBA" id="ARBA00022741"/>
    </source>
</evidence>
<dbReference type="Gene3D" id="3.30.460.10">
    <property type="entry name" value="Beta Polymerase, domain 2"/>
    <property type="match status" value="1"/>
</dbReference>
<evidence type="ECO:0000256" key="7">
    <source>
        <dbReference type="ARBA" id="ARBA00022840"/>
    </source>
</evidence>
<dbReference type="GO" id="GO:0046872">
    <property type="term" value="F:metal ion binding"/>
    <property type="evidence" value="ECO:0007669"/>
    <property type="project" value="UniProtKB-KW"/>
</dbReference>
<keyword evidence="3" id="KW-0808">Transferase</keyword>
<evidence type="ECO:0000259" key="10">
    <source>
        <dbReference type="Pfam" id="PF01909"/>
    </source>
</evidence>
<accession>A0A645JJZ0</accession>
<keyword evidence="7" id="KW-0067">ATP-binding</keyword>
<sequence length="121" mass="14458">MNQDKYYLFMKKCLSNHPYDDNHHILKLYEIKQGLRIIARKYQIQRILLFGSYAYGNPDRFSDLNLLVDYGRCHGLDCIGFIDETEQYFRKSVDVVNRKSISLLLKTDIGERKIVVYDELW</sequence>
<dbReference type="InterPro" id="IPR052038">
    <property type="entry name" value="Type-VII_TA_antitoxin"/>
</dbReference>
<comment type="caution">
    <text evidence="11">The sequence shown here is derived from an EMBL/GenBank/DDBJ whole genome shotgun (WGS) entry which is preliminary data.</text>
</comment>
<keyword evidence="8" id="KW-0460">Magnesium</keyword>
<evidence type="ECO:0000256" key="4">
    <source>
        <dbReference type="ARBA" id="ARBA00022695"/>
    </source>
</evidence>
<keyword evidence="6" id="KW-0547">Nucleotide-binding</keyword>
<dbReference type="InterPro" id="IPR043519">
    <property type="entry name" value="NT_sf"/>
</dbReference>
<evidence type="ECO:0000256" key="3">
    <source>
        <dbReference type="ARBA" id="ARBA00022679"/>
    </source>
</evidence>
<dbReference type="SUPFAM" id="SSF81301">
    <property type="entry name" value="Nucleotidyltransferase"/>
    <property type="match status" value="1"/>
</dbReference>
<dbReference type="Pfam" id="PF01909">
    <property type="entry name" value="NTP_transf_2"/>
    <property type="match status" value="1"/>
</dbReference>
<dbReference type="PANTHER" id="PTHR33571">
    <property type="entry name" value="SSL8005 PROTEIN"/>
    <property type="match status" value="1"/>
</dbReference>
<feature type="domain" description="Polymerase nucleotidyl transferase" evidence="10">
    <location>
        <begin position="32"/>
        <end position="115"/>
    </location>
</feature>
<organism evidence="11">
    <name type="scientific">bioreactor metagenome</name>
    <dbReference type="NCBI Taxonomy" id="1076179"/>
    <lineage>
        <taxon>unclassified sequences</taxon>
        <taxon>metagenomes</taxon>
        <taxon>ecological metagenomes</taxon>
    </lineage>
</organism>
<evidence type="ECO:0000256" key="9">
    <source>
        <dbReference type="ARBA" id="ARBA00038276"/>
    </source>
</evidence>
<reference evidence="11" key="1">
    <citation type="submission" date="2019-08" db="EMBL/GenBank/DDBJ databases">
        <authorList>
            <person name="Kucharzyk K."/>
            <person name="Murdoch R.W."/>
            <person name="Higgins S."/>
            <person name="Loffler F."/>
        </authorList>
    </citation>
    <scope>NUCLEOTIDE SEQUENCE</scope>
</reference>
<evidence type="ECO:0000256" key="8">
    <source>
        <dbReference type="ARBA" id="ARBA00022842"/>
    </source>
</evidence>
<proteinExistence type="inferred from homology"/>
<comment type="cofactor">
    <cofactor evidence="1">
        <name>Mg(2+)</name>
        <dbReference type="ChEBI" id="CHEBI:18420"/>
    </cofactor>
</comment>
<protein>
    <recommendedName>
        <fullName evidence="10">Polymerase nucleotidyl transferase domain-containing protein</fullName>
    </recommendedName>
</protein>
<evidence type="ECO:0000256" key="1">
    <source>
        <dbReference type="ARBA" id="ARBA00001946"/>
    </source>
</evidence>
<dbReference type="InterPro" id="IPR002934">
    <property type="entry name" value="Polymerase_NTP_transf_dom"/>
</dbReference>
<name>A0A645JJZ0_9ZZZZ</name>
<evidence type="ECO:0000256" key="2">
    <source>
        <dbReference type="ARBA" id="ARBA00022649"/>
    </source>
</evidence>
<gene>
    <name evidence="11" type="ORF">SDC9_211502</name>
</gene>
<dbReference type="AlphaFoldDB" id="A0A645JJZ0"/>
<keyword evidence="4" id="KW-0548">Nucleotidyltransferase</keyword>
<keyword evidence="2" id="KW-1277">Toxin-antitoxin system</keyword>
<dbReference type="GO" id="GO:0005524">
    <property type="term" value="F:ATP binding"/>
    <property type="evidence" value="ECO:0007669"/>
    <property type="project" value="UniProtKB-KW"/>
</dbReference>
<keyword evidence="5" id="KW-0479">Metal-binding</keyword>
<dbReference type="EMBL" id="VSSQ01143607">
    <property type="protein sequence ID" value="MPN63736.1"/>
    <property type="molecule type" value="Genomic_DNA"/>
</dbReference>
<comment type="similarity">
    <text evidence="9">Belongs to the MntA antitoxin family.</text>
</comment>
<evidence type="ECO:0000313" key="11">
    <source>
        <dbReference type="EMBL" id="MPN63736.1"/>
    </source>
</evidence>
<dbReference type="GO" id="GO:0016779">
    <property type="term" value="F:nucleotidyltransferase activity"/>
    <property type="evidence" value="ECO:0007669"/>
    <property type="project" value="UniProtKB-KW"/>
</dbReference>
<evidence type="ECO:0000256" key="5">
    <source>
        <dbReference type="ARBA" id="ARBA00022723"/>
    </source>
</evidence>